<organism evidence="4 5">
    <name type="scientific">Orbilia oligospora</name>
    <name type="common">Nematode-trapping fungus</name>
    <name type="synonym">Arthrobotrys oligospora</name>
    <dbReference type="NCBI Taxonomy" id="2813651"/>
    <lineage>
        <taxon>Eukaryota</taxon>
        <taxon>Fungi</taxon>
        <taxon>Dikarya</taxon>
        <taxon>Ascomycota</taxon>
        <taxon>Pezizomycotina</taxon>
        <taxon>Orbiliomycetes</taxon>
        <taxon>Orbiliales</taxon>
        <taxon>Orbiliaceae</taxon>
        <taxon>Orbilia</taxon>
    </lineage>
</organism>
<feature type="compositionally biased region" description="Basic and acidic residues" evidence="1">
    <location>
        <begin position="1"/>
        <end position="21"/>
    </location>
</feature>
<dbReference type="Proteomes" id="UP000479691">
    <property type="component" value="Unassembled WGS sequence"/>
</dbReference>
<dbReference type="EMBL" id="JAABOE010000013">
    <property type="protein sequence ID" value="KAF3187677.1"/>
    <property type="molecule type" value="Genomic_DNA"/>
</dbReference>
<feature type="region of interest" description="Disordered" evidence="1">
    <location>
        <begin position="335"/>
        <end position="358"/>
    </location>
</feature>
<protein>
    <recommendedName>
        <fullName evidence="7">C2H2-type domain-containing protein</fullName>
    </recommendedName>
</protein>
<dbReference type="OrthoDB" id="6133115at2759"/>
<feature type="region of interest" description="Disordered" evidence="1">
    <location>
        <begin position="1"/>
        <end position="37"/>
    </location>
</feature>
<gene>
    <name evidence="4" type="ORF">TWF106_006776</name>
    <name evidence="3" type="ORF">TWF679_002419</name>
    <name evidence="2" type="ORF">TWF788_001896</name>
</gene>
<dbReference type="AlphaFoldDB" id="A0A6G1MFK4"/>
<evidence type="ECO:0008006" key="7">
    <source>
        <dbReference type="Google" id="ProtNLM"/>
    </source>
</evidence>
<dbReference type="Proteomes" id="UP000472727">
    <property type="component" value="Unassembled WGS sequence"/>
</dbReference>
<proteinExistence type="predicted"/>
<evidence type="ECO:0000313" key="5">
    <source>
        <dbReference type="Proteomes" id="UP000472727"/>
    </source>
</evidence>
<dbReference type="Proteomes" id="UP000614610">
    <property type="component" value="Unassembled WGS sequence"/>
</dbReference>
<feature type="compositionally biased region" description="Basic and acidic residues" evidence="1">
    <location>
        <begin position="342"/>
        <end position="351"/>
    </location>
</feature>
<accession>A0A6G1MFK4</accession>
<evidence type="ECO:0000256" key="1">
    <source>
        <dbReference type="SAM" id="MobiDB-lite"/>
    </source>
</evidence>
<evidence type="ECO:0000313" key="3">
    <source>
        <dbReference type="EMBL" id="KAF3198063.1"/>
    </source>
</evidence>
<dbReference type="EMBL" id="WIWT01000141">
    <property type="protein sequence ID" value="KAF3198063.1"/>
    <property type="molecule type" value="Genomic_DNA"/>
</dbReference>
<evidence type="ECO:0000313" key="4">
    <source>
        <dbReference type="EMBL" id="KAF3220451.1"/>
    </source>
</evidence>
<comment type="caution">
    <text evidence="4">The sequence shown here is derived from an EMBL/GenBank/DDBJ whole genome shotgun (WGS) entry which is preliminary data.</text>
</comment>
<dbReference type="EMBL" id="WIWS01000033">
    <property type="protein sequence ID" value="KAF3220451.1"/>
    <property type="molecule type" value="Genomic_DNA"/>
</dbReference>
<name>A0A6G1MFK4_ORBOL</name>
<reference evidence="5 6" key="1">
    <citation type="submission" date="2019-06" db="EMBL/GenBank/DDBJ databases">
        <authorList>
            <person name="Palmer J.M."/>
        </authorList>
    </citation>
    <scope>NUCLEOTIDE SEQUENCE [LARGE SCALE GENOMIC DNA]</scope>
    <source>
        <strain evidence="4 5">TWF106</strain>
        <strain evidence="3">TWF679</strain>
        <strain evidence="2 6">TWF788</strain>
    </source>
</reference>
<evidence type="ECO:0000313" key="6">
    <source>
        <dbReference type="Proteomes" id="UP000479691"/>
    </source>
</evidence>
<dbReference type="PANTHER" id="PTHR35391:SF7">
    <property type="entry name" value="C2H2-TYPE DOMAIN-CONTAINING PROTEIN"/>
    <property type="match status" value="1"/>
</dbReference>
<evidence type="ECO:0000313" key="2">
    <source>
        <dbReference type="EMBL" id="KAF3187677.1"/>
    </source>
</evidence>
<sequence length="765" mass="87685">MSSYHPQDDQEVRDEDSHASDELPPTKSSTRLSTKVPATGEASEYLFSFIEDQSVRSEKRDESTNTGGVLADAIDLICDIVDSVLDIPEIENTAELEEIQVKFDLWADGVEATTGRLERVIQGLDGLKESIFMIWLVFFRYLTKDKTSGFYDTVVRDHFCRIFALAEKIQYSYHVTLGREFLEDAEDPLGNSDFELDSNLHADVQSFIKKFREFQESLSRTAPFILNALRDIEQDEESCSLNGDEDEEVIDRTTLRNYYYRVVKELKPESWYRNNIQELFPNIDSDLLDIIAEMLSKAHRIFRTPISVLEYESSHYFFAAKARRVPREAGIPGIDTASDFSRSTDELEDRPQVPPPPQGFNTEAFRCQTCDTMVWGMDTPEKWRKHVLADVKPYMCTFTNCKERTSYELKMEWMAHEVKSHRLLTKWKCTFGLCKERDDAFDCEQKLMDHLIADHNIRYDSHDSEIQDLLNSSRNVGLDPNLSVCRICQQKLPNLISHLASHIGRHLEDLALSVLFHWDDSKHTDVPTEFNPDQSLQNTVLEPQDEHFLINHIKDSNGGLKRPIGNFSPEQQSQKGWNCPSSPQWNPHKLKPESTGQVLPAPFSPRDETIGGTTSGSPIITQPRAQSRTADELCGEDQSLGCPLSRIGHPSFPCCSWPTGRRFIGARKLSNLRYHIRMTHSSLFSQEILDSIANPHTVTWIELFQRLFPNWPSTIPTPSPWTNCASVYDSLRPPLNTIVFNGKELDKLERYLYSLFGLERPALIR</sequence>
<dbReference type="PANTHER" id="PTHR35391">
    <property type="entry name" value="C2H2-TYPE DOMAIN-CONTAINING PROTEIN-RELATED"/>
    <property type="match status" value="1"/>
</dbReference>